<dbReference type="AlphaFoldDB" id="A0A067M4U9"/>
<dbReference type="InParanoid" id="A0A067M4U9"/>
<name>A0A067M4U9_BOTB1</name>
<accession>A0A067M4U9</accession>
<evidence type="ECO:0000313" key="3">
    <source>
        <dbReference type="Proteomes" id="UP000027195"/>
    </source>
</evidence>
<dbReference type="Proteomes" id="UP000027195">
    <property type="component" value="Unassembled WGS sequence"/>
</dbReference>
<reference evidence="3" key="1">
    <citation type="journal article" date="2014" name="Proc. Natl. Acad. Sci. U.S.A.">
        <title>Extensive sampling of basidiomycete genomes demonstrates inadequacy of the white-rot/brown-rot paradigm for wood decay fungi.</title>
        <authorList>
            <person name="Riley R."/>
            <person name="Salamov A.A."/>
            <person name="Brown D.W."/>
            <person name="Nagy L.G."/>
            <person name="Floudas D."/>
            <person name="Held B.W."/>
            <person name="Levasseur A."/>
            <person name="Lombard V."/>
            <person name="Morin E."/>
            <person name="Otillar R."/>
            <person name="Lindquist E.A."/>
            <person name="Sun H."/>
            <person name="LaButti K.M."/>
            <person name="Schmutz J."/>
            <person name="Jabbour D."/>
            <person name="Luo H."/>
            <person name="Baker S.E."/>
            <person name="Pisabarro A.G."/>
            <person name="Walton J.D."/>
            <person name="Blanchette R.A."/>
            <person name="Henrissat B."/>
            <person name="Martin F."/>
            <person name="Cullen D."/>
            <person name="Hibbett D.S."/>
            <person name="Grigoriev I.V."/>
        </authorList>
    </citation>
    <scope>NUCLEOTIDE SEQUENCE [LARGE SCALE GENOMIC DNA]</scope>
    <source>
        <strain evidence="3">FD-172 SS1</strain>
    </source>
</reference>
<feature type="compositionally biased region" description="Low complexity" evidence="1">
    <location>
        <begin position="297"/>
        <end position="314"/>
    </location>
</feature>
<gene>
    <name evidence="2" type="ORF">BOTBODRAFT_57979</name>
</gene>
<feature type="compositionally biased region" description="Basic residues" evidence="1">
    <location>
        <begin position="250"/>
        <end position="261"/>
    </location>
</feature>
<organism evidence="2 3">
    <name type="scientific">Botryobasidium botryosum (strain FD-172 SS1)</name>
    <dbReference type="NCBI Taxonomy" id="930990"/>
    <lineage>
        <taxon>Eukaryota</taxon>
        <taxon>Fungi</taxon>
        <taxon>Dikarya</taxon>
        <taxon>Basidiomycota</taxon>
        <taxon>Agaricomycotina</taxon>
        <taxon>Agaricomycetes</taxon>
        <taxon>Cantharellales</taxon>
        <taxon>Botryobasidiaceae</taxon>
        <taxon>Botryobasidium</taxon>
    </lineage>
</organism>
<feature type="region of interest" description="Disordered" evidence="1">
    <location>
        <begin position="196"/>
        <end position="267"/>
    </location>
</feature>
<feature type="region of interest" description="Disordered" evidence="1">
    <location>
        <begin position="91"/>
        <end position="129"/>
    </location>
</feature>
<feature type="compositionally biased region" description="Acidic residues" evidence="1">
    <location>
        <begin position="234"/>
        <end position="243"/>
    </location>
</feature>
<feature type="compositionally biased region" description="Acidic residues" evidence="1">
    <location>
        <begin position="101"/>
        <end position="111"/>
    </location>
</feature>
<evidence type="ECO:0000313" key="2">
    <source>
        <dbReference type="EMBL" id="KDQ10589.1"/>
    </source>
</evidence>
<feature type="region of interest" description="Disordered" evidence="1">
    <location>
        <begin position="286"/>
        <end position="315"/>
    </location>
</feature>
<proteinExistence type="predicted"/>
<keyword evidence="3" id="KW-1185">Reference proteome</keyword>
<evidence type="ECO:0000256" key="1">
    <source>
        <dbReference type="SAM" id="MobiDB-lite"/>
    </source>
</evidence>
<dbReference type="HOGENOM" id="CLU_681506_0_0_1"/>
<sequence>MPDSISTIATKWGTAIQKLSDVLGREPAANRPRREVVLWCNLVAERNDELTAIANVAQDLGFTMPSNDEVQASVAKAAERLEALGEDVKKVPNRGRKNNERDEEVIVENAEDGANNTHDQSGDGDSRADFVSSAMVSGAEVFNAQGVAVGAWKKGEVHYYQPCMACTRKPRTTCRGALGAPCTPCRRTGLTTNCSFMSRGNESTPGPSSQTPNARKRSRETLAASASTSSVDDPTPEAEEVPEPVEQQPKKLRTGRHRKKSGTSAKEYQALQYADLISEDPVIAAESPPPTFREARSNSTMKKASTSTTTGSISGKDKEFVSNAVSVTPRKVTSTAEGTVKVADEVEAIWSQVETLQDEVGALRDELSIERERNSVQREQSAMLQKQVADLALELEWLRRTTTV</sequence>
<protein>
    <submittedName>
        <fullName evidence="2">Uncharacterized protein</fullName>
    </submittedName>
</protein>
<feature type="compositionally biased region" description="Polar residues" evidence="1">
    <location>
        <begin position="196"/>
        <end position="213"/>
    </location>
</feature>
<dbReference type="EMBL" id="KL198066">
    <property type="protein sequence ID" value="KDQ10589.1"/>
    <property type="molecule type" value="Genomic_DNA"/>
</dbReference>